<comment type="similarity">
    <text evidence="1">Belongs to the ATP-dependent AMP-binding enzyme family.</text>
</comment>
<sequence length="631" mass="69142">MGYRETYDRCKDDPEAYWMDQASAIDWITPPTKALTDHGDNLYEWYADGMVNGCYNAVDRHVEQGRGDQLAIIHDSPITGKSEKITYSQLKKRVEYLAGALLARGVEKGDTVIIYMPMIPQALEAMLACARLGAIHSVVFGGFAANELAVRIDDCKPKAIMAASCGLEPGRVVEYKPLLDSAIEQADHKPELCLILQREEHRCDLIEGRDLDWYEAQKDCLPAACFPVEGNFPAYILYTSGTTGAPKGVVRPTGGHLVALNWTMKNIYNVDPGDVFWAASDVGWVVGHSYICYAPLIHGNTTVVFEGKPIGTPDAGTFWRIIEEHKVRSFFTAPTAIRAVKREDPKGEFIKKYDLSSLRALYLAGERADPDTIEWAQDKLGKPVYDHWWQTETGYTIAGNPAGLEALPVKIGSPTVPMPGYDVQILDEAGHPQKPGELGAIAIKLPLPPGTLPTLWGATDRFIKSYLTTFPGYYETGDAGMMDEDGYLYIMARTDDVINVAGHRLSTGAMEEVLAGHPDVAECAVVGVSDALKGQSPVGFVCLSKGVDRPHAEITAECVKRIRDQIGPVAAFKTALVVDRLPKTRSGKILRATMVKIADNQPFKLPATIDDPAILDEIKVALQEIGYAQDT</sequence>
<evidence type="ECO:0000313" key="5">
    <source>
        <dbReference type="EMBL" id="MBM1714517.1"/>
    </source>
</evidence>
<dbReference type="Gene3D" id="3.30.300.30">
    <property type="match status" value="1"/>
</dbReference>
<dbReference type="InterPro" id="IPR025110">
    <property type="entry name" value="AMP-bd_C"/>
</dbReference>
<name>A0AAE2VZX2_9RHOB</name>
<comment type="caution">
    <text evidence="5">The sequence shown here is derived from an EMBL/GenBank/DDBJ whole genome shotgun (WGS) entry which is preliminary data.</text>
</comment>
<keyword evidence="6" id="KW-1185">Reference proteome</keyword>
<dbReference type="PANTHER" id="PTHR43347">
    <property type="entry name" value="ACYL-COA SYNTHETASE"/>
    <property type="match status" value="1"/>
</dbReference>
<dbReference type="PROSITE" id="PS00455">
    <property type="entry name" value="AMP_BINDING"/>
    <property type="match status" value="1"/>
</dbReference>
<evidence type="ECO:0000256" key="1">
    <source>
        <dbReference type="ARBA" id="ARBA00006432"/>
    </source>
</evidence>
<gene>
    <name evidence="5" type="ORF">JQV55_13180</name>
</gene>
<evidence type="ECO:0000313" key="6">
    <source>
        <dbReference type="Proteomes" id="UP000732193"/>
    </source>
</evidence>
<feature type="domain" description="AMP-binding enzyme C-terminal" evidence="3">
    <location>
        <begin position="510"/>
        <end position="588"/>
    </location>
</feature>
<proteinExistence type="inferred from homology"/>
<reference evidence="5 6" key="1">
    <citation type="submission" date="2021-01" db="EMBL/GenBank/DDBJ databases">
        <title>Diatom-associated Roseobacters Show Island Model of Population Structure.</title>
        <authorList>
            <person name="Qu L."/>
            <person name="Feng X."/>
            <person name="Chen Y."/>
            <person name="Li L."/>
            <person name="Wang X."/>
            <person name="Hu Z."/>
            <person name="Wang H."/>
            <person name="Luo H."/>
        </authorList>
    </citation>
    <scope>NUCLEOTIDE SEQUENCE [LARGE SCALE GENOMIC DNA]</scope>
    <source>
        <strain evidence="5 6">TR60-84</strain>
    </source>
</reference>
<dbReference type="GO" id="GO:0050218">
    <property type="term" value="F:propionate-CoA ligase activity"/>
    <property type="evidence" value="ECO:0007669"/>
    <property type="project" value="TreeGrafter"/>
</dbReference>
<dbReference type="CDD" id="cd05967">
    <property type="entry name" value="PrpE"/>
    <property type="match status" value="1"/>
</dbReference>
<evidence type="ECO:0000259" key="4">
    <source>
        <dbReference type="Pfam" id="PF16177"/>
    </source>
</evidence>
<dbReference type="Pfam" id="PF00501">
    <property type="entry name" value="AMP-binding"/>
    <property type="match status" value="1"/>
</dbReference>
<protein>
    <submittedName>
        <fullName evidence="5">Propionyl-CoA synthetase</fullName>
    </submittedName>
</protein>
<evidence type="ECO:0000259" key="2">
    <source>
        <dbReference type="Pfam" id="PF00501"/>
    </source>
</evidence>
<dbReference type="GO" id="GO:0070013">
    <property type="term" value="C:intracellular organelle lumen"/>
    <property type="evidence" value="ECO:0007669"/>
    <property type="project" value="UniProtKB-ARBA"/>
</dbReference>
<dbReference type="PANTHER" id="PTHR43347:SF3">
    <property type="entry name" value="ACYL-COA SYNTHETASE SHORT-CHAIN FAMILY MEMBER 3, MITOCHONDRIAL"/>
    <property type="match status" value="1"/>
</dbReference>
<dbReference type="SUPFAM" id="SSF56801">
    <property type="entry name" value="Acetyl-CoA synthetase-like"/>
    <property type="match status" value="1"/>
</dbReference>
<feature type="domain" description="AMP-dependent synthetase/ligase" evidence="2">
    <location>
        <begin position="65"/>
        <end position="444"/>
    </location>
</feature>
<dbReference type="AlphaFoldDB" id="A0AAE2VZX2"/>
<dbReference type="InterPro" id="IPR042099">
    <property type="entry name" value="ANL_N_sf"/>
</dbReference>
<dbReference type="FunFam" id="3.30.300.30:FF:000017">
    <property type="entry name" value="Acyl-CoA synthetase short-chain family member 3"/>
    <property type="match status" value="1"/>
</dbReference>
<accession>A0AAE2VZX2</accession>
<dbReference type="InterPro" id="IPR032387">
    <property type="entry name" value="ACAS_N"/>
</dbReference>
<organism evidence="5 6">
    <name type="scientific">Sulfitobacter geojensis</name>
    <dbReference type="NCBI Taxonomy" id="1342299"/>
    <lineage>
        <taxon>Bacteria</taxon>
        <taxon>Pseudomonadati</taxon>
        <taxon>Pseudomonadota</taxon>
        <taxon>Alphaproteobacteria</taxon>
        <taxon>Rhodobacterales</taxon>
        <taxon>Roseobacteraceae</taxon>
        <taxon>Sulfitobacter</taxon>
    </lineage>
</organism>
<dbReference type="Gene3D" id="3.40.50.12780">
    <property type="entry name" value="N-terminal domain of ligase-like"/>
    <property type="match status" value="1"/>
</dbReference>
<evidence type="ECO:0000259" key="3">
    <source>
        <dbReference type="Pfam" id="PF13193"/>
    </source>
</evidence>
<dbReference type="EMBL" id="JAFBRM010000003">
    <property type="protein sequence ID" value="MBM1714517.1"/>
    <property type="molecule type" value="Genomic_DNA"/>
</dbReference>
<feature type="domain" description="Acetyl-coenzyme A synthetase N-terminal" evidence="4">
    <location>
        <begin position="3"/>
        <end position="57"/>
    </location>
</feature>
<dbReference type="FunFam" id="3.40.50.12780:FF:000011">
    <property type="entry name" value="Acetyl-coenzyme A synthetase 2-like, mitochondrial"/>
    <property type="match status" value="1"/>
</dbReference>
<dbReference type="RefSeq" id="WP_203242611.1">
    <property type="nucleotide sequence ID" value="NZ_JAFBRH010000003.1"/>
</dbReference>
<dbReference type="InterPro" id="IPR020845">
    <property type="entry name" value="AMP-binding_CS"/>
</dbReference>
<dbReference type="Pfam" id="PF16177">
    <property type="entry name" value="ACAS_N"/>
    <property type="match status" value="1"/>
</dbReference>
<dbReference type="Pfam" id="PF13193">
    <property type="entry name" value="AMP-binding_C"/>
    <property type="match status" value="1"/>
</dbReference>
<dbReference type="Proteomes" id="UP000732193">
    <property type="component" value="Unassembled WGS sequence"/>
</dbReference>
<dbReference type="InterPro" id="IPR000873">
    <property type="entry name" value="AMP-dep_synth/lig_dom"/>
</dbReference>
<dbReference type="InterPro" id="IPR045851">
    <property type="entry name" value="AMP-bd_C_sf"/>
</dbReference>